<dbReference type="GO" id="GO:0005840">
    <property type="term" value="C:ribosome"/>
    <property type="evidence" value="ECO:0007669"/>
    <property type="project" value="InterPro"/>
</dbReference>
<name>A0A2H0NE75_9BACT</name>
<proteinExistence type="inferred from homology"/>
<dbReference type="GO" id="GO:0003735">
    <property type="term" value="F:structural constituent of ribosome"/>
    <property type="evidence" value="ECO:0007669"/>
    <property type="project" value="InterPro"/>
</dbReference>
<accession>A0A2H0NE75</accession>
<dbReference type="Gene3D" id="3.30.70.60">
    <property type="match status" value="1"/>
</dbReference>
<evidence type="ECO:0000313" key="4">
    <source>
        <dbReference type="EMBL" id="PIR06376.1"/>
    </source>
</evidence>
<dbReference type="GO" id="GO:0006412">
    <property type="term" value="P:translation"/>
    <property type="evidence" value="ECO:0007669"/>
    <property type="project" value="InterPro"/>
</dbReference>
<dbReference type="InterPro" id="IPR014717">
    <property type="entry name" value="Transl_elong_EF1B/ribsomal_bS6"/>
</dbReference>
<evidence type="ECO:0000256" key="3">
    <source>
        <dbReference type="ARBA" id="ARBA00035520"/>
    </source>
</evidence>
<evidence type="ECO:0000256" key="1">
    <source>
        <dbReference type="ARBA" id="ARBA00009512"/>
    </source>
</evidence>
<comment type="similarity">
    <text evidence="1">Belongs to the bacterial ribosomal protein bS6 family.</text>
</comment>
<dbReference type="EMBL" id="PCWR01000057">
    <property type="protein sequence ID" value="PIR06376.1"/>
    <property type="molecule type" value="Genomic_DNA"/>
</dbReference>
<reference evidence="4 5" key="1">
    <citation type="submission" date="2017-09" db="EMBL/GenBank/DDBJ databases">
        <title>Depth-based differentiation of microbial function through sediment-hosted aquifers and enrichment of novel symbionts in the deep terrestrial subsurface.</title>
        <authorList>
            <person name="Probst A.J."/>
            <person name="Ladd B."/>
            <person name="Jarett J.K."/>
            <person name="Geller-Mcgrath D.E."/>
            <person name="Sieber C.M."/>
            <person name="Emerson J.B."/>
            <person name="Anantharaman K."/>
            <person name="Thomas B.C."/>
            <person name="Malmstrom R."/>
            <person name="Stieglmeier M."/>
            <person name="Klingl A."/>
            <person name="Woyke T."/>
            <person name="Ryan C.M."/>
            <person name="Banfield J.F."/>
        </authorList>
    </citation>
    <scope>NUCLEOTIDE SEQUENCE [LARGE SCALE GENOMIC DNA]</scope>
    <source>
        <strain evidence="4">CG11_big_fil_rev_8_21_14_0_20_38_23</strain>
    </source>
</reference>
<comment type="caution">
    <text evidence="4">The sequence shown here is derived from an EMBL/GenBank/DDBJ whole genome shotgun (WGS) entry which is preliminary data.</text>
</comment>
<dbReference type="AlphaFoldDB" id="A0A2H0NE75"/>
<dbReference type="InterPro" id="IPR035980">
    <property type="entry name" value="Ribosomal_bS6_sf"/>
</dbReference>
<dbReference type="SUPFAM" id="SSF54995">
    <property type="entry name" value="Ribosomal protein S6"/>
    <property type="match status" value="1"/>
</dbReference>
<dbReference type="InterPro" id="IPR000529">
    <property type="entry name" value="Ribosomal_bS6"/>
</dbReference>
<evidence type="ECO:0000256" key="2">
    <source>
        <dbReference type="ARBA" id="ARBA00035294"/>
    </source>
</evidence>
<dbReference type="Proteomes" id="UP000228867">
    <property type="component" value="Unassembled WGS sequence"/>
</dbReference>
<protein>
    <recommendedName>
        <fullName evidence="2">Small ribosomal subunit protein bS6</fullName>
    </recommendedName>
    <alternativeName>
        <fullName evidence="3">30S ribosomal protein S6</fullName>
    </alternativeName>
</protein>
<sequence>MNNENSEKEVRKYELGFLLLEEDSPIVKNLLEKRNFSITEEGEIVKVNLAYPIKKIQSAFFNFIQFLANPAEIIEFQKDLKGEQTILRFILLNLPFKEGQQSGGVAVLKSRGRQPFPKKEVKKPFEPVLTNEALEKKIEEILQ</sequence>
<dbReference type="GO" id="GO:0019843">
    <property type="term" value="F:rRNA binding"/>
    <property type="evidence" value="ECO:0007669"/>
    <property type="project" value="InterPro"/>
</dbReference>
<dbReference type="Pfam" id="PF01250">
    <property type="entry name" value="Ribosomal_S6"/>
    <property type="match status" value="1"/>
</dbReference>
<organism evidence="4 5">
    <name type="scientific">Candidatus Jorgensenbacteria bacterium CG11_big_fil_rev_8_21_14_0_20_38_23</name>
    <dbReference type="NCBI Taxonomy" id="1974594"/>
    <lineage>
        <taxon>Bacteria</taxon>
        <taxon>Candidatus Joergenseniibacteriota</taxon>
    </lineage>
</organism>
<gene>
    <name evidence="4" type="ORF">COV54_02750</name>
</gene>
<evidence type="ECO:0000313" key="5">
    <source>
        <dbReference type="Proteomes" id="UP000228867"/>
    </source>
</evidence>